<proteinExistence type="predicted"/>
<accession>T1JVQ7</accession>
<organism evidence="1 2">
    <name type="scientific">Tetranychus urticae</name>
    <name type="common">Two-spotted spider mite</name>
    <dbReference type="NCBI Taxonomy" id="32264"/>
    <lineage>
        <taxon>Eukaryota</taxon>
        <taxon>Metazoa</taxon>
        <taxon>Ecdysozoa</taxon>
        <taxon>Arthropoda</taxon>
        <taxon>Chelicerata</taxon>
        <taxon>Arachnida</taxon>
        <taxon>Acari</taxon>
        <taxon>Acariformes</taxon>
        <taxon>Trombidiformes</taxon>
        <taxon>Prostigmata</taxon>
        <taxon>Eleutherengona</taxon>
        <taxon>Raphignathae</taxon>
        <taxon>Tetranychoidea</taxon>
        <taxon>Tetranychidae</taxon>
        <taxon>Tetranychus</taxon>
    </lineage>
</organism>
<protein>
    <submittedName>
        <fullName evidence="1">Uncharacterized protein</fullName>
    </submittedName>
</protein>
<sequence length="78" mass="9302">MVTENMKRRIVIEDQDPNSLKAHLGHVKKRNINMAWFSLDFRVVADDYLNKREASDYLTIVPRLWIHYDCRLRAIVSD</sequence>
<dbReference type="Proteomes" id="UP000015104">
    <property type="component" value="Unassembled WGS sequence"/>
</dbReference>
<dbReference type="EnsemblMetazoa" id="tetur02g05460.1">
    <property type="protein sequence ID" value="tetur02g05460.1"/>
    <property type="gene ID" value="tetur02g05460"/>
</dbReference>
<reference evidence="2" key="1">
    <citation type="submission" date="2011-08" db="EMBL/GenBank/DDBJ databases">
        <authorList>
            <person name="Rombauts S."/>
        </authorList>
    </citation>
    <scope>NUCLEOTIDE SEQUENCE</scope>
    <source>
        <strain evidence="2">London</strain>
    </source>
</reference>
<evidence type="ECO:0000313" key="2">
    <source>
        <dbReference type="Proteomes" id="UP000015104"/>
    </source>
</evidence>
<evidence type="ECO:0000313" key="1">
    <source>
        <dbReference type="EnsemblMetazoa" id="tetur02g05460.1"/>
    </source>
</evidence>
<name>T1JVQ7_TETUR</name>
<keyword evidence="2" id="KW-1185">Reference proteome</keyword>
<dbReference type="HOGENOM" id="CLU_2625141_0_0_1"/>
<dbReference type="EMBL" id="CAEY01000796">
    <property type="status" value="NOT_ANNOTATED_CDS"/>
    <property type="molecule type" value="Genomic_DNA"/>
</dbReference>
<reference evidence="1" key="2">
    <citation type="submission" date="2015-06" db="UniProtKB">
        <authorList>
            <consortium name="EnsemblMetazoa"/>
        </authorList>
    </citation>
    <scope>IDENTIFICATION</scope>
</reference>
<dbReference type="AlphaFoldDB" id="T1JVQ7"/>